<evidence type="ECO:0000313" key="2">
    <source>
        <dbReference type="EMBL" id="OPX44203.1"/>
    </source>
</evidence>
<evidence type="ECO:0000256" key="1">
    <source>
        <dbReference type="SAM" id="Phobius"/>
    </source>
</evidence>
<feature type="transmembrane region" description="Helical" evidence="1">
    <location>
        <begin position="54"/>
        <end position="72"/>
    </location>
</feature>
<keyword evidence="1" id="KW-0812">Transmembrane</keyword>
<feature type="transmembrane region" description="Helical" evidence="1">
    <location>
        <begin position="84"/>
        <end position="105"/>
    </location>
</feature>
<proteinExistence type="predicted"/>
<keyword evidence="3" id="KW-1185">Reference proteome</keyword>
<dbReference type="EMBL" id="MZGX01000011">
    <property type="protein sequence ID" value="OPX44203.1"/>
    <property type="molecule type" value="Genomic_DNA"/>
</dbReference>
<dbReference type="OrthoDB" id="2596219at2"/>
<dbReference type="RefSeq" id="WP_080064434.1">
    <property type="nucleotide sequence ID" value="NZ_MZGX01000011.1"/>
</dbReference>
<keyword evidence="1" id="KW-1133">Transmembrane helix</keyword>
<dbReference type="Proteomes" id="UP000191554">
    <property type="component" value="Unassembled WGS sequence"/>
</dbReference>
<protein>
    <submittedName>
        <fullName evidence="2">Uncharacterized protein</fullName>
    </submittedName>
</protein>
<feature type="transmembrane region" description="Helical" evidence="1">
    <location>
        <begin position="184"/>
        <end position="204"/>
    </location>
</feature>
<feature type="transmembrane region" description="Helical" evidence="1">
    <location>
        <begin position="158"/>
        <end position="178"/>
    </location>
</feature>
<dbReference type="STRING" id="48256.CLHUN_20020"/>
<name>A0A1V4SK97_RUMHU</name>
<sequence length="214" mass="24143">MRKHYSQVIWGFVLVFININIGFFDILPDFIGYALVAAGLDGLGKECPPFRKGAAPAVIMFFVSLITIFYPSNVFNSEFSPSNIWLLGFPAFCSIVQLIIFYSVCRGIHSKSFGLYQESAAGMDIPPETLTLQEQLEEEYNGDKAAGRRFMKASKNRWYWIAGCTFAELLVLPFMLNVQQWAKPSFMGIIVVKLLAVISLLVLLKDVRNHLQVE</sequence>
<keyword evidence="1" id="KW-0472">Membrane</keyword>
<gene>
    <name evidence="2" type="ORF">CLHUN_20020</name>
</gene>
<organism evidence="2 3">
    <name type="scientific">Ruminiclostridium hungatei</name>
    <name type="common">Clostridium hungatei</name>
    <dbReference type="NCBI Taxonomy" id="48256"/>
    <lineage>
        <taxon>Bacteria</taxon>
        <taxon>Bacillati</taxon>
        <taxon>Bacillota</taxon>
        <taxon>Clostridia</taxon>
        <taxon>Eubacteriales</taxon>
        <taxon>Oscillospiraceae</taxon>
        <taxon>Ruminiclostridium</taxon>
    </lineage>
</organism>
<evidence type="ECO:0000313" key="3">
    <source>
        <dbReference type="Proteomes" id="UP000191554"/>
    </source>
</evidence>
<reference evidence="2 3" key="1">
    <citation type="submission" date="2017-03" db="EMBL/GenBank/DDBJ databases">
        <title>Genome sequence of Clostridium hungatei DSM 14427.</title>
        <authorList>
            <person name="Poehlein A."/>
            <person name="Daniel R."/>
        </authorList>
    </citation>
    <scope>NUCLEOTIDE SEQUENCE [LARGE SCALE GENOMIC DNA]</scope>
    <source>
        <strain evidence="2 3">DSM 14427</strain>
    </source>
</reference>
<comment type="caution">
    <text evidence="2">The sequence shown here is derived from an EMBL/GenBank/DDBJ whole genome shotgun (WGS) entry which is preliminary data.</text>
</comment>
<dbReference type="AlphaFoldDB" id="A0A1V4SK97"/>
<accession>A0A1V4SK97</accession>